<dbReference type="PIRSF" id="PIRSF004633">
    <property type="entry name" value="UCP_PLP_oxd"/>
    <property type="match status" value="1"/>
</dbReference>
<dbReference type="Proteomes" id="UP001652564">
    <property type="component" value="Unassembled WGS sequence"/>
</dbReference>
<dbReference type="EMBL" id="JAOWKZ010000002">
    <property type="protein sequence ID" value="MCV2871920.1"/>
    <property type="molecule type" value="Genomic_DNA"/>
</dbReference>
<evidence type="ECO:0000313" key="2">
    <source>
        <dbReference type="Proteomes" id="UP001652564"/>
    </source>
</evidence>
<sequence>MTNRSNPFTQTNDEARAIARKLLRDATTAALAVTEADTRAPFVSRIGFGLSPAGMPMTLISDLALHSRALRNDARAALLIGEPGQKGDPLAHPRLTLCVTARFALREESHHTDLRAAWLGTHPKAALYVDFADFHFVLFDIVSGHLNAGFAKAYALDQKDLTVR</sequence>
<dbReference type="RefSeq" id="WP_263739126.1">
    <property type="nucleotide sequence ID" value="NZ_JAOWKZ010000002.1"/>
</dbReference>
<dbReference type="SUPFAM" id="SSF50475">
    <property type="entry name" value="FMN-binding split barrel"/>
    <property type="match status" value="1"/>
</dbReference>
<protein>
    <submittedName>
        <fullName evidence="1">Pyridoxamine 5-phosphate oxidase</fullName>
    </submittedName>
</protein>
<comment type="caution">
    <text evidence="1">The sequence shown here is derived from an EMBL/GenBank/DDBJ whole genome shotgun (WGS) entry which is preliminary data.</text>
</comment>
<dbReference type="Gene3D" id="2.30.110.10">
    <property type="entry name" value="Electron Transport, Fmn-binding Protein, Chain A"/>
    <property type="match status" value="1"/>
</dbReference>
<accession>A0ABT2ZLB0</accession>
<reference evidence="1 2" key="1">
    <citation type="submission" date="2022-10" db="EMBL/GenBank/DDBJ databases">
        <title>Defluviimonas sp. nov., isolated from ocean surface sediments.</title>
        <authorList>
            <person name="He W."/>
            <person name="Wang L."/>
            <person name="Zhang D.-F."/>
        </authorList>
    </citation>
    <scope>NUCLEOTIDE SEQUENCE [LARGE SCALE GENOMIC DNA]</scope>
    <source>
        <strain evidence="1 2">WL0050</strain>
    </source>
</reference>
<keyword evidence="2" id="KW-1185">Reference proteome</keyword>
<evidence type="ECO:0000313" key="1">
    <source>
        <dbReference type="EMBL" id="MCV2871920.1"/>
    </source>
</evidence>
<name>A0ABT2ZLB0_9RHOB</name>
<dbReference type="InterPro" id="IPR012349">
    <property type="entry name" value="Split_barrel_FMN-bd"/>
</dbReference>
<organism evidence="1 2">
    <name type="scientific">Albidovulum litorale</name>
    <dbReference type="NCBI Taxonomy" id="2984134"/>
    <lineage>
        <taxon>Bacteria</taxon>
        <taxon>Pseudomonadati</taxon>
        <taxon>Pseudomonadota</taxon>
        <taxon>Alphaproteobacteria</taxon>
        <taxon>Rhodobacterales</taxon>
        <taxon>Paracoccaceae</taxon>
        <taxon>Albidovulum</taxon>
    </lineage>
</organism>
<dbReference type="InterPro" id="IPR014419">
    <property type="entry name" value="HutZ"/>
</dbReference>
<proteinExistence type="predicted"/>
<gene>
    <name evidence="1" type="ORF">OEZ71_06385</name>
</gene>